<keyword evidence="3" id="KW-1185">Reference proteome</keyword>
<proteinExistence type="predicted"/>
<accession>A0A5C8NLC9</accession>
<comment type="caution">
    <text evidence="2">The sequence shown here is derived from an EMBL/GenBank/DDBJ whole genome shotgun (WGS) entry which is preliminary data.</text>
</comment>
<dbReference type="OrthoDB" id="8560910at2"/>
<feature type="transmembrane region" description="Helical" evidence="1">
    <location>
        <begin position="12"/>
        <end position="31"/>
    </location>
</feature>
<keyword evidence="1" id="KW-0472">Membrane</keyword>
<dbReference type="AlphaFoldDB" id="A0A5C8NLC9"/>
<evidence type="ECO:0000313" key="2">
    <source>
        <dbReference type="EMBL" id="TXL62654.1"/>
    </source>
</evidence>
<evidence type="ECO:0000313" key="3">
    <source>
        <dbReference type="Proteomes" id="UP000321548"/>
    </source>
</evidence>
<keyword evidence="1" id="KW-0812">Transmembrane</keyword>
<protein>
    <submittedName>
        <fullName evidence="2">Uncharacterized protein</fullName>
    </submittedName>
</protein>
<gene>
    <name evidence="2" type="ORF">FHP08_17675</name>
</gene>
<dbReference type="Proteomes" id="UP000321548">
    <property type="component" value="Unassembled WGS sequence"/>
</dbReference>
<organism evidence="2 3">
    <name type="scientific">Zeimonas arvi</name>
    <dbReference type="NCBI Taxonomy" id="2498847"/>
    <lineage>
        <taxon>Bacteria</taxon>
        <taxon>Pseudomonadati</taxon>
        <taxon>Pseudomonadota</taxon>
        <taxon>Betaproteobacteria</taxon>
        <taxon>Burkholderiales</taxon>
        <taxon>Burkholderiaceae</taxon>
        <taxon>Zeimonas</taxon>
    </lineage>
</organism>
<reference evidence="2 3" key="1">
    <citation type="submission" date="2019-06" db="EMBL/GenBank/DDBJ databases">
        <title>Quisquiliibacterium sp. nov., isolated from a maize field.</title>
        <authorList>
            <person name="Lin S.-Y."/>
            <person name="Tsai C.-F."/>
            <person name="Young C.-C."/>
        </authorList>
    </citation>
    <scope>NUCLEOTIDE SEQUENCE [LARGE SCALE GENOMIC DNA]</scope>
    <source>
        <strain evidence="2 3">CC-CFT501</strain>
    </source>
</reference>
<name>A0A5C8NLC9_9BURK</name>
<dbReference type="EMBL" id="VDUY01000009">
    <property type="protein sequence ID" value="TXL62654.1"/>
    <property type="molecule type" value="Genomic_DNA"/>
</dbReference>
<dbReference type="RefSeq" id="WP_147705827.1">
    <property type="nucleotide sequence ID" value="NZ_VDUY01000009.1"/>
</dbReference>
<evidence type="ECO:0000256" key="1">
    <source>
        <dbReference type="SAM" id="Phobius"/>
    </source>
</evidence>
<keyword evidence="1" id="KW-1133">Transmembrane helix</keyword>
<sequence length="168" mass="18894">MPDRILRYGAQAVLYGLFALFVGYFSTSPAYRHLEEDQALLRISFRHPGKIATDCRTRSAEELAKLPPHLRAEQDCERERSPVRIRVEIDGRLLHDEVVAPAGLRKDGASSTYRRLPIAAGEHHLKVMVNDDRRVEGFNHEGERKVTLAPGQVVLVDFVADKGGVVIR</sequence>